<evidence type="ECO:0000313" key="2">
    <source>
        <dbReference type="Proteomes" id="UP000006222"/>
    </source>
</evidence>
<organism evidence="1 2">
    <name type="scientific">Rhodopirellula baltica WH47</name>
    <dbReference type="NCBI Taxonomy" id="991778"/>
    <lineage>
        <taxon>Bacteria</taxon>
        <taxon>Pseudomonadati</taxon>
        <taxon>Planctomycetota</taxon>
        <taxon>Planctomycetia</taxon>
        <taxon>Pirellulales</taxon>
        <taxon>Pirellulaceae</taxon>
        <taxon>Rhodopirellula</taxon>
    </lineage>
</organism>
<name>F2B217_RHOBT</name>
<dbReference type="EMBL" id="AFAR01000316">
    <property type="protein sequence ID" value="EGF24052.1"/>
    <property type="molecule type" value="Genomic_DNA"/>
</dbReference>
<reference evidence="1 2" key="1">
    <citation type="journal article" date="2013" name="Mar. Genomics">
        <title>Expression of sulfatases in Rhodopirellula baltica and the diversity of sulfatases in the genus Rhodopirellula.</title>
        <authorList>
            <person name="Wegner C.E."/>
            <person name="Richter-Heitmann T."/>
            <person name="Klindworth A."/>
            <person name="Klockow C."/>
            <person name="Richter M."/>
            <person name="Achstetter T."/>
            <person name="Glockner F.O."/>
            <person name="Harder J."/>
        </authorList>
    </citation>
    <scope>NUCLEOTIDE SEQUENCE [LARGE SCALE GENOMIC DNA]</scope>
    <source>
        <strain evidence="1 2">WH47</strain>
    </source>
</reference>
<comment type="caution">
    <text evidence="1">The sequence shown here is derived from an EMBL/GenBank/DDBJ whole genome shotgun (WGS) entry which is preliminary data.</text>
</comment>
<dbReference type="AlphaFoldDB" id="F2B217"/>
<gene>
    <name evidence="1" type="ORF">RBWH47_01177</name>
</gene>
<sequence length="63" mass="6828">MGTGGADSDFEQVKNAKVRNHSVDGFSGAIHEGELPVRWTQSRREAAVLGESGHEKSPVKTMF</sequence>
<protein>
    <submittedName>
        <fullName evidence="1">Uncharacterized protein</fullName>
    </submittedName>
</protein>
<proteinExistence type="predicted"/>
<dbReference type="Proteomes" id="UP000006222">
    <property type="component" value="Unassembled WGS sequence"/>
</dbReference>
<dbReference type="PATRIC" id="fig|991778.3.peg.6378"/>
<accession>F2B217</accession>
<evidence type="ECO:0000313" key="1">
    <source>
        <dbReference type="EMBL" id="EGF24052.1"/>
    </source>
</evidence>